<sequence>MGGEGDCSEAPIVLCLRVEDAAACLSRSLSERDDQPVAIPKSWSDLTNGIATCHPRRPDTLNATPDMSPSCCQWLTLVSSVSTARRQKCMLWSEADRDNMPVAFITRMRQPPFCLQKVMARYLATFIRRWLTMERRMLQFDSELFQRCPYITDMEVEKDREKSLASWLKYRVEKSFITDQRIREKSYGPSNISNIYCEWI</sequence>
<protein>
    <submittedName>
        <fullName evidence="1">Uncharacterized protein</fullName>
    </submittedName>
</protein>
<dbReference type="Proteomes" id="UP000652761">
    <property type="component" value="Unassembled WGS sequence"/>
</dbReference>
<proteinExistence type="predicted"/>
<evidence type="ECO:0000313" key="1">
    <source>
        <dbReference type="EMBL" id="MQL78982.1"/>
    </source>
</evidence>
<evidence type="ECO:0000313" key="2">
    <source>
        <dbReference type="Proteomes" id="UP000652761"/>
    </source>
</evidence>
<dbReference type="OrthoDB" id="783578at2759"/>
<keyword evidence="2" id="KW-1185">Reference proteome</keyword>
<dbReference type="EMBL" id="NMUH01000426">
    <property type="protein sequence ID" value="MQL78982.1"/>
    <property type="molecule type" value="Genomic_DNA"/>
</dbReference>
<comment type="caution">
    <text evidence="1">The sequence shown here is derived from an EMBL/GenBank/DDBJ whole genome shotgun (WGS) entry which is preliminary data.</text>
</comment>
<reference evidence="1" key="1">
    <citation type="submission" date="2017-07" db="EMBL/GenBank/DDBJ databases">
        <title>Taro Niue Genome Assembly and Annotation.</title>
        <authorList>
            <person name="Atibalentja N."/>
            <person name="Keating K."/>
            <person name="Fields C.J."/>
        </authorList>
    </citation>
    <scope>NUCLEOTIDE SEQUENCE</scope>
    <source>
        <strain evidence="1">Niue_2</strain>
        <tissue evidence="1">Leaf</tissue>
    </source>
</reference>
<organism evidence="1 2">
    <name type="scientific">Colocasia esculenta</name>
    <name type="common">Wild taro</name>
    <name type="synonym">Arum esculentum</name>
    <dbReference type="NCBI Taxonomy" id="4460"/>
    <lineage>
        <taxon>Eukaryota</taxon>
        <taxon>Viridiplantae</taxon>
        <taxon>Streptophyta</taxon>
        <taxon>Embryophyta</taxon>
        <taxon>Tracheophyta</taxon>
        <taxon>Spermatophyta</taxon>
        <taxon>Magnoliopsida</taxon>
        <taxon>Liliopsida</taxon>
        <taxon>Araceae</taxon>
        <taxon>Aroideae</taxon>
        <taxon>Colocasieae</taxon>
        <taxon>Colocasia</taxon>
    </lineage>
</organism>
<accession>A0A843U1F5</accession>
<dbReference type="AlphaFoldDB" id="A0A843U1F5"/>
<gene>
    <name evidence="1" type="ORF">Taro_011417</name>
</gene>
<name>A0A843U1F5_COLES</name>